<reference evidence="2" key="1">
    <citation type="submission" date="2020-08" db="EMBL/GenBank/DDBJ databases">
        <title>Genome public.</title>
        <authorList>
            <person name="Liu C."/>
            <person name="Sun Q."/>
        </authorList>
    </citation>
    <scope>NUCLEOTIDE SEQUENCE</scope>
    <source>
        <strain evidence="2">NSJ-53</strain>
    </source>
</reference>
<sequence>MTVFESVKSLGEAIKESPEFVRVQETEAAVAANAEAEGLLAKFDQQKEELQSLMMQPLADKELIHSKTKEYQDTYKTLGENPLIHEMMEAQQGYSDLLKQVNQLLKFYVTGEMDQGCSPDGCASCAGCH</sequence>
<dbReference type="EMBL" id="JACRSR010000001">
    <property type="protein sequence ID" value="MBC8531216.1"/>
    <property type="molecule type" value="Genomic_DNA"/>
</dbReference>
<protein>
    <submittedName>
        <fullName evidence="2">YlbF family regulator</fullName>
    </submittedName>
</protein>
<keyword evidence="1" id="KW-0175">Coiled coil</keyword>
<dbReference type="InterPro" id="IPR010368">
    <property type="entry name" value="Com_YlbF"/>
</dbReference>
<dbReference type="Pfam" id="PF06133">
    <property type="entry name" value="Com_YlbF"/>
    <property type="match status" value="1"/>
</dbReference>
<dbReference type="RefSeq" id="WP_249315429.1">
    <property type="nucleotide sequence ID" value="NZ_JACRSR010000001.1"/>
</dbReference>
<keyword evidence="3" id="KW-1185">Reference proteome</keyword>
<dbReference type="Proteomes" id="UP000623172">
    <property type="component" value="Unassembled WGS sequence"/>
</dbReference>
<comment type="caution">
    <text evidence="2">The sequence shown here is derived from an EMBL/GenBank/DDBJ whole genome shotgun (WGS) entry which is preliminary data.</text>
</comment>
<name>A0A926HQG1_9FIRM</name>
<feature type="coiled-coil region" evidence="1">
    <location>
        <begin position="29"/>
        <end position="56"/>
    </location>
</feature>
<dbReference type="Gene3D" id="1.20.1500.10">
    <property type="entry name" value="YheA/YmcA-like"/>
    <property type="match status" value="1"/>
</dbReference>
<proteinExistence type="predicted"/>
<dbReference type="AlphaFoldDB" id="A0A926HQG1"/>
<organism evidence="2 3">
    <name type="scientific">Gehongia tenuis</name>
    <dbReference type="NCBI Taxonomy" id="2763655"/>
    <lineage>
        <taxon>Bacteria</taxon>
        <taxon>Bacillati</taxon>
        <taxon>Bacillota</taxon>
        <taxon>Clostridia</taxon>
        <taxon>Christensenellales</taxon>
        <taxon>Christensenellaceae</taxon>
        <taxon>Gehongia</taxon>
    </lineage>
</organism>
<accession>A0A926HQG1</accession>
<gene>
    <name evidence="2" type="ORF">H8696_05055</name>
</gene>
<evidence type="ECO:0000313" key="2">
    <source>
        <dbReference type="EMBL" id="MBC8531216.1"/>
    </source>
</evidence>
<dbReference type="InterPro" id="IPR023378">
    <property type="entry name" value="YheA/YmcA-like_dom_sf"/>
</dbReference>
<dbReference type="SUPFAM" id="SSF158622">
    <property type="entry name" value="YheA/YmcA-like"/>
    <property type="match status" value="1"/>
</dbReference>
<evidence type="ECO:0000313" key="3">
    <source>
        <dbReference type="Proteomes" id="UP000623172"/>
    </source>
</evidence>
<evidence type="ECO:0000256" key="1">
    <source>
        <dbReference type="SAM" id="Coils"/>
    </source>
</evidence>